<dbReference type="Proteomes" id="UP001446337">
    <property type="component" value="Chromosome"/>
</dbReference>
<evidence type="ECO:0000313" key="1">
    <source>
        <dbReference type="EMBL" id="QKQ49192.1"/>
    </source>
</evidence>
<dbReference type="OrthoDB" id="9154657at2"/>
<dbReference type="RefSeq" id="WP_062679629.1">
    <property type="nucleotide sequence ID" value="NZ_CADIJN010000002.1"/>
</dbReference>
<name>A0A427WR74_ACHDE</name>
<evidence type="ECO:0000313" key="4">
    <source>
        <dbReference type="Proteomes" id="UP001446337"/>
    </source>
</evidence>
<reference evidence="1 3" key="1">
    <citation type="submission" date="2020-05" db="EMBL/GenBank/DDBJ databases">
        <title>FDA dAtabase for Regulatory Grade micrObial Sequences (FDA-ARGOS): Supporting development and validation of Infectious Disease Dx tests.</title>
        <authorList>
            <person name="Sproer C."/>
            <person name="Gronow S."/>
            <person name="Severitt S."/>
            <person name="Schroder I."/>
            <person name="Tallon L."/>
            <person name="Sadzewicz L."/>
            <person name="Zhao X."/>
            <person name="Vavikolanu K."/>
            <person name="Mehta A."/>
            <person name="Aluvathingal J."/>
            <person name="Nadendla S."/>
            <person name="Myers T."/>
            <person name="Yan Y."/>
            <person name="Sichtig H."/>
        </authorList>
    </citation>
    <scope>NUCLEOTIDE SEQUENCE [LARGE SCALE GENOMIC DNA]</scope>
    <source>
        <strain evidence="1 3">FDAARGOS_787</strain>
    </source>
</reference>
<protein>
    <recommendedName>
        <fullName evidence="5">TerB family tellurite resistance protein</fullName>
    </recommendedName>
</protein>
<dbReference type="EMBL" id="CP054569">
    <property type="protein sequence ID" value="QKQ49192.1"/>
    <property type="molecule type" value="Genomic_DNA"/>
</dbReference>
<dbReference type="STRING" id="32002.BVK87_08110"/>
<dbReference type="GeneID" id="92848240"/>
<evidence type="ECO:0000313" key="2">
    <source>
        <dbReference type="EMBL" id="XAN16439.1"/>
    </source>
</evidence>
<dbReference type="Proteomes" id="UP000509782">
    <property type="component" value="Chromosome"/>
</dbReference>
<organism evidence="1 3">
    <name type="scientific">Achromobacter denitrificans</name>
    <name type="common">Alcaligenes denitrificans</name>
    <dbReference type="NCBI Taxonomy" id="32002"/>
    <lineage>
        <taxon>Bacteria</taxon>
        <taxon>Pseudomonadati</taxon>
        <taxon>Pseudomonadota</taxon>
        <taxon>Betaproteobacteria</taxon>
        <taxon>Burkholderiales</taxon>
        <taxon>Alcaligenaceae</taxon>
        <taxon>Achromobacter</taxon>
    </lineage>
</organism>
<proteinExistence type="predicted"/>
<reference evidence="2 4" key="2">
    <citation type="submission" date="2024-05" db="EMBL/GenBank/DDBJ databases">
        <title>Achromobacter denitrificans. BP1, complete genome.</title>
        <authorList>
            <person name="Zhang B."/>
        </authorList>
    </citation>
    <scope>NUCLEOTIDE SEQUENCE [LARGE SCALE GENOMIC DNA]</scope>
    <source>
        <strain evidence="2 4">BP1</strain>
    </source>
</reference>
<keyword evidence="4" id="KW-1185">Reference proteome</keyword>
<gene>
    <name evidence="2" type="ORF">AAIK43_34600</name>
    <name evidence="1" type="ORF">FOC81_21795</name>
</gene>
<accession>A0A427WR74</accession>
<sequence length="187" mass="21650">MLLKLLSDHDRKDFIEVAELLILADKPLLWDGKLKDEITPQTNISKISIKKSSSDETLLEEAKAECRLDTHRFFGSGQQIEDRIVERLRTFPLHKIEEPETRLTVASGVLREILKGKKSEMPAVPKLMLFELMLLALAGGRISNVEWRLLNDFKHHYQVEDYIFEDLLKRAEITQQEINKTLSIVLE</sequence>
<evidence type="ECO:0000313" key="3">
    <source>
        <dbReference type="Proteomes" id="UP000509782"/>
    </source>
</evidence>
<dbReference type="EMBL" id="CP154792">
    <property type="protein sequence ID" value="XAN16439.1"/>
    <property type="molecule type" value="Genomic_DNA"/>
</dbReference>
<dbReference type="AlphaFoldDB" id="A0A427WR74"/>
<evidence type="ECO:0008006" key="5">
    <source>
        <dbReference type="Google" id="ProtNLM"/>
    </source>
</evidence>